<evidence type="ECO:0000256" key="9">
    <source>
        <dbReference type="PROSITE-ProRule" id="PRU01360"/>
    </source>
</evidence>
<sequence>MSPCRIYIPAALATCAALANAQTLSADAPATVVVAGKRADVINKIDRKVYRADADLQAATGSAADIMNNIPSVEVDIDGTVSLRGDTSVTVLIDGKPSSQMQGAARGGALQGFAAADIEQIEIITSPSAEFKPDGSGGIINIVTKKSRKRGGSGQLLANMGNEGRHNANLSGSYNTGALDFNGSLGKRQDTRRRISDNQAGPRDAAQGYSYQVQDESNDRWYGKGGVRYAPDASRTMGLTLDYASRSEHRISTENAAPFDGPVYQRSGRGGGPRADAGGAMSFDQKLPLPGEALSFYMQRSHSIETNQYDYVAVDAAPALQRDFGQEVYDIAKFSGSYVRPYGAGATLKLGYDIESDHNGFNNWSASGAGEPPAVNHATDNRFRYRQIVSAAYTTYGVKNGMLELLGGLRLEQVDIHTLQQVSGDTSGQHYHKFYPTLNLLYTLNEQDVLTVGYSKRVRKPDPEDLNPYVNAADPKNLRQGNPALRPQITDALELGYRREGGGASYGLIAYYRRSRDGDTEVLTPIDGDVVLITKANLPTNQSGGIEFSSAGKLTPKWGFNVSGNAFCNQINTQALGTGGSRFSLGFNGKGTLDYQAGARDRVQLSANYRGKRLTPQGYVMPVGVLNAGYRHQIDEALTLVATVSDLLNSQRNRRVYDTADFSGTYRRRQTGQVAYIGLAYTFGGVKKSKDAEFNYE</sequence>
<dbReference type="PROSITE" id="PS52016">
    <property type="entry name" value="TONB_DEPENDENT_REC_3"/>
    <property type="match status" value="1"/>
</dbReference>
<feature type="compositionally biased region" description="Basic and acidic residues" evidence="10">
    <location>
        <begin position="187"/>
        <end position="196"/>
    </location>
</feature>
<name>A0A845GS15_9BURK</name>
<evidence type="ECO:0000256" key="7">
    <source>
        <dbReference type="ARBA" id="ARBA00023170"/>
    </source>
</evidence>
<evidence type="ECO:0000256" key="6">
    <source>
        <dbReference type="ARBA" id="ARBA00023136"/>
    </source>
</evidence>
<dbReference type="RefSeq" id="WP_161085462.1">
    <property type="nucleotide sequence ID" value="NZ_WWCX01000045.1"/>
</dbReference>
<evidence type="ECO:0000256" key="4">
    <source>
        <dbReference type="ARBA" id="ARBA00022452"/>
    </source>
</evidence>
<dbReference type="Gene3D" id="2.170.130.10">
    <property type="entry name" value="TonB-dependent receptor, plug domain"/>
    <property type="match status" value="1"/>
</dbReference>
<keyword evidence="6 9" id="KW-0472">Membrane</keyword>
<evidence type="ECO:0000259" key="12">
    <source>
        <dbReference type="Pfam" id="PF07715"/>
    </source>
</evidence>
<evidence type="ECO:0000256" key="10">
    <source>
        <dbReference type="SAM" id="MobiDB-lite"/>
    </source>
</evidence>
<evidence type="ECO:0000256" key="8">
    <source>
        <dbReference type="ARBA" id="ARBA00023237"/>
    </source>
</evidence>
<dbReference type="InterPro" id="IPR041700">
    <property type="entry name" value="OMP_b-brl_3"/>
</dbReference>
<organism evidence="14 15">
    <name type="scientific">Duganella vulcania</name>
    <dbReference type="NCBI Taxonomy" id="2692166"/>
    <lineage>
        <taxon>Bacteria</taxon>
        <taxon>Pseudomonadati</taxon>
        <taxon>Pseudomonadota</taxon>
        <taxon>Betaproteobacteria</taxon>
        <taxon>Burkholderiales</taxon>
        <taxon>Oxalobacteraceae</taxon>
        <taxon>Telluria group</taxon>
        <taxon>Duganella</taxon>
    </lineage>
</organism>
<evidence type="ECO:0000313" key="14">
    <source>
        <dbReference type="EMBL" id="MYM96445.1"/>
    </source>
</evidence>
<dbReference type="Pfam" id="PF14905">
    <property type="entry name" value="OMP_b-brl_3"/>
    <property type="match status" value="1"/>
</dbReference>
<evidence type="ECO:0000259" key="13">
    <source>
        <dbReference type="Pfam" id="PF14905"/>
    </source>
</evidence>
<evidence type="ECO:0000256" key="1">
    <source>
        <dbReference type="ARBA" id="ARBA00004571"/>
    </source>
</evidence>
<feature type="domain" description="Outer membrane protein beta-barrel" evidence="13">
    <location>
        <begin position="291"/>
        <end position="681"/>
    </location>
</feature>
<evidence type="ECO:0000256" key="5">
    <source>
        <dbReference type="ARBA" id="ARBA00022692"/>
    </source>
</evidence>
<feature type="signal peptide" evidence="11">
    <location>
        <begin position="1"/>
        <end position="21"/>
    </location>
</feature>
<dbReference type="Proteomes" id="UP000447355">
    <property type="component" value="Unassembled WGS sequence"/>
</dbReference>
<comment type="similarity">
    <text evidence="2 9">Belongs to the TonB-dependent receptor family.</text>
</comment>
<keyword evidence="11" id="KW-0732">Signal</keyword>
<dbReference type="PANTHER" id="PTHR40980">
    <property type="entry name" value="PLUG DOMAIN-CONTAINING PROTEIN"/>
    <property type="match status" value="1"/>
</dbReference>
<evidence type="ECO:0000256" key="11">
    <source>
        <dbReference type="SAM" id="SignalP"/>
    </source>
</evidence>
<keyword evidence="5 9" id="KW-0812">Transmembrane</keyword>
<evidence type="ECO:0000313" key="15">
    <source>
        <dbReference type="Proteomes" id="UP000447355"/>
    </source>
</evidence>
<protein>
    <submittedName>
        <fullName evidence="14">TonB-dependent receptor</fullName>
    </submittedName>
</protein>
<dbReference type="GO" id="GO:0009279">
    <property type="term" value="C:cell outer membrane"/>
    <property type="evidence" value="ECO:0007669"/>
    <property type="project" value="UniProtKB-SubCell"/>
</dbReference>
<dbReference type="InterPro" id="IPR039426">
    <property type="entry name" value="TonB-dep_rcpt-like"/>
</dbReference>
<comment type="caution">
    <text evidence="14">The sequence shown here is derived from an EMBL/GenBank/DDBJ whole genome shotgun (WGS) entry which is preliminary data.</text>
</comment>
<feature type="domain" description="TonB-dependent receptor plug" evidence="12">
    <location>
        <begin position="51"/>
        <end position="139"/>
    </location>
</feature>
<keyword evidence="3 9" id="KW-0813">Transport</keyword>
<dbReference type="Gene3D" id="2.40.170.20">
    <property type="entry name" value="TonB-dependent receptor, beta-barrel domain"/>
    <property type="match status" value="1"/>
</dbReference>
<dbReference type="InterPro" id="IPR036942">
    <property type="entry name" value="Beta-barrel_TonB_sf"/>
</dbReference>
<dbReference type="EMBL" id="WWCX01000045">
    <property type="protein sequence ID" value="MYM96445.1"/>
    <property type="molecule type" value="Genomic_DNA"/>
</dbReference>
<feature type="region of interest" description="Disordered" evidence="10">
    <location>
        <begin position="256"/>
        <end position="276"/>
    </location>
</feature>
<accession>A0A845GS15</accession>
<proteinExistence type="inferred from homology"/>
<dbReference type="InterPro" id="IPR037066">
    <property type="entry name" value="Plug_dom_sf"/>
</dbReference>
<dbReference type="AlphaFoldDB" id="A0A845GS15"/>
<dbReference type="SUPFAM" id="SSF56935">
    <property type="entry name" value="Porins"/>
    <property type="match status" value="1"/>
</dbReference>
<dbReference type="Pfam" id="PF07715">
    <property type="entry name" value="Plug"/>
    <property type="match status" value="1"/>
</dbReference>
<keyword evidence="8 9" id="KW-0998">Cell outer membrane</keyword>
<keyword evidence="4 9" id="KW-1134">Transmembrane beta strand</keyword>
<comment type="subcellular location">
    <subcellularLocation>
        <location evidence="1 9">Cell outer membrane</location>
        <topology evidence="1 9">Multi-pass membrane protein</topology>
    </subcellularLocation>
</comment>
<reference evidence="14" key="1">
    <citation type="submission" date="2019-12" db="EMBL/GenBank/DDBJ databases">
        <title>Novel species isolated from a subtropical stream in China.</title>
        <authorList>
            <person name="Lu H."/>
        </authorList>
    </citation>
    <scope>NUCLEOTIDE SEQUENCE [LARGE SCALE GENOMIC DNA]</scope>
    <source>
        <strain evidence="14">FT81W</strain>
    </source>
</reference>
<feature type="chain" id="PRO_5032991963" evidence="11">
    <location>
        <begin position="22"/>
        <end position="697"/>
    </location>
</feature>
<keyword evidence="7 14" id="KW-0675">Receptor</keyword>
<evidence type="ECO:0000256" key="2">
    <source>
        <dbReference type="ARBA" id="ARBA00009810"/>
    </source>
</evidence>
<dbReference type="InterPro" id="IPR012910">
    <property type="entry name" value="Plug_dom"/>
</dbReference>
<feature type="region of interest" description="Disordered" evidence="10">
    <location>
        <begin position="181"/>
        <end position="214"/>
    </location>
</feature>
<evidence type="ECO:0000256" key="3">
    <source>
        <dbReference type="ARBA" id="ARBA00022448"/>
    </source>
</evidence>
<gene>
    <name evidence="14" type="ORF">GTP90_21525</name>
</gene>
<dbReference type="PANTHER" id="PTHR40980:SF4">
    <property type="entry name" value="TONB-DEPENDENT RECEPTOR-LIKE BETA-BARREL DOMAIN-CONTAINING PROTEIN"/>
    <property type="match status" value="1"/>
</dbReference>